<proteinExistence type="predicted"/>
<gene>
    <name evidence="1" type="ORF">HNQ92_004765</name>
</gene>
<organism evidence="1 2">
    <name type="scientific">Rhabdobacter roseus</name>
    <dbReference type="NCBI Taxonomy" id="1655419"/>
    <lineage>
        <taxon>Bacteria</taxon>
        <taxon>Pseudomonadati</taxon>
        <taxon>Bacteroidota</taxon>
        <taxon>Cytophagia</taxon>
        <taxon>Cytophagales</taxon>
        <taxon>Cytophagaceae</taxon>
        <taxon>Rhabdobacter</taxon>
    </lineage>
</organism>
<sequence>MLNLKIKIALNKQQVVTIATSPMLYRTCKPK</sequence>
<comment type="caution">
    <text evidence="1">The sequence shown here is derived from an EMBL/GenBank/DDBJ whole genome shotgun (WGS) entry which is preliminary data.</text>
</comment>
<evidence type="ECO:0000313" key="1">
    <source>
        <dbReference type="EMBL" id="MBB5286604.1"/>
    </source>
</evidence>
<keyword evidence="2" id="KW-1185">Reference proteome</keyword>
<evidence type="ECO:0000313" key="2">
    <source>
        <dbReference type="Proteomes" id="UP000557307"/>
    </source>
</evidence>
<dbReference type="AlphaFoldDB" id="A0A840TTJ5"/>
<accession>A0A840TTJ5</accession>
<reference evidence="1 2" key="1">
    <citation type="submission" date="2020-08" db="EMBL/GenBank/DDBJ databases">
        <title>Genomic Encyclopedia of Type Strains, Phase IV (KMG-IV): sequencing the most valuable type-strain genomes for metagenomic binning, comparative biology and taxonomic classification.</title>
        <authorList>
            <person name="Goeker M."/>
        </authorList>
    </citation>
    <scope>NUCLEOTIDE SEQUENCE [LARGE SCALE GENOMIC DNA]</scope>
    <source>
        <strain evidence="1 2">DSM 105074</strain>
    </source>
</reference>
<dbReference type="Proteomes" id="UP000557307">
    <property type="component" value="Unassembled WGS sequence"/>
</dbReference>
<protein>
    <submittedName>
        <fullName evidence="1">Uncharacterized protein</fullName>
    </submittedName>
</protein>
<name>A0A840TTJ5_9BACT</name>
<dbReference type="EMBL" id="JACHGF010000010">
    <property type="protein sequence ID" value="MBB5286604.1"/>
    <property type="molecule type" value="Genomic_DNA"/>
</dbReference>